<evidence type="ECO:0000256" key="7">
    <source>
        <dbReference type="SAM" id="Coils"/>
    </source>
</evidence>
<dbReference type="InterPro" id="IPR036097">
    <property type="entry name" value="HisK_dim/P_sf"/>
</dbReference>
<dbReference type="CDD" id="cd16434">
    <property type="entry name" value="CheB-CheR_fusion"/>
    <property type="match status" value="1"/>
</dbReference>
<feature type="domain" description="Histidine kinase" evidence="8">
    <location>
        <begin position="1123"/>
        <end position="1337"/>
    </location>
</feature>
<name>A0A934WWJ3_9BACT</name>
<dbReference type="Pfam" id="PF01339">
    <property type="entry name" value="CheB_methylest"/>
    <property type="match status" value="1"/>
</dbReference>
<evidence type="ECO:0000313" key="14">
    <source>
        <dbReference type="Proteomes" id="UP000611723"/>
    </source>
</evidence>
<feature type="active site" evidence="6">
    <location>
        <position position="41"/>
    </location>
</feature>
<dbReference type="Pfam" id="PF01739">
    <property type="entry name" value="CheR"/>
    <property type="match status" value="1"/>
</dbReference>
<keyword evidence="7" id="KW-0175">Coiled coil</keyword>
<evidence type="ECO:0000256" key="2">
    <source>
        <dbReference type="ARBA" id="ARBA00001541"/>
    </source>
</evidence>
<feature type="domain" description="PAS" evidence="9">
    <location>
        <begin position="972"/>
        <end position="1043"/>
    </location>
</feature>
<dbReference type="PROSITE" id="PS50122">
    <property type="entry name" value="CHEB"/>
    <property type="match status" value="1"/>
</dbReference>
<proteinExistence type="predicted"/>
<comment type="catalytic activity">
    <reaction evidence="2">
        <text>L-glutamyl-[protein] + S-adenosyl-L-methionine = [protein]-L-glutamate 5-O-methyl ester + S-adenosyl-L-homocysteine</text>
        <dbReference type="Rhea" id="RHEA:24452"/>
        <dbReference type="Rhea" id="RHEA-COMP:10208"/>
        <dbReference type="Rhea" id="RHEA-COMP:10311"/>
        <dbReference type="ChEBI" id="CHEBI:29973"/>
        <dbReference type="ChEBI" id="CHEBI:57856"/>
        <dbReference type="ChEBI" id="CHEBI:59789"/>
        <dbReference type="ChEBI" id="CHEBI:82795"/>
        <dbReference type="EC" id="2.1.1.80"/>
    </reaction>
</comment>
<dbReference type="SMART" id="SM00091">
    <property type="entry name" value="PAS"/>
    <property type="match status" value="3"/>
</dbReference>
<dbReference type="SUPFAM" id="SSF52738">
    <property type="entry name" value="Methylesterase CheB, C-terminal domain"/>
    <property type="match status" value="1"/>
</dbReference>
<evidence type="ECO:0000259" key="8">
    <source>
        <dbReference type="PROSITE" id="PS50109"/>
    </source>
</evidence>
<reference evidence="13" key="1">
    <citation type="submission" date="2021-01" db="EMBL/GenBank/DDBJ databases">
        <title>Marivirga aurantiaca sp. nov., isolated from intertidal surface sediments.</title>
        <authorList>
            <person name="Zhang M."/>
        </authorList>
    </citation>
    <scope>NUCLEOTIDE SEQUENCE</scope>
    <source>
        <strain evidence="13">S37H4</strain>
    </source>
</reference>
<evidence type="ECO:0000256" key="5">
    <source>
        <dbReference type="ARBA" id="ARBA00022691"/>
    </source>
</evidence>
<dbReference type="SMART" id="SM00388">
    <property type="entry name" value="HisKA"/>
    <property type="match status" value="1"/>
</dbReference>
<dbReference type="RefSeq" id="WP_201429814.1">
    <property type="nucleotide sequence ID" value="NZ_JAEQBW010000001.1"/>
</dbReference>
<accession>A0A934WWJ3</accession>
<dbReference type="InterPro" id="IPR035909">
    <property type="entry name" value="CheB_C"/>
</dbReference>
<dbReference type="InterPro" id="IPR022641">
    <property type="entry name" value="CheR_N"/>
</dbReference>
<evidence type="ECO:0000256" key="6">
    <source>
        <dbReference type="PROSITE-ProRule" id="PRU00050"/>
    </source>
</evidence>
<dbReference type="NCBIfam" id="TIGR00229">
    <property type="entry name" value="sensory_box"/>
    <property type="match status" value="2"/>
</dbReference>
<dbReference type="EMBL" id="JAEQBW010000001">
    <property type="protein sequence ID" value="MBK6264140.1"/>
    <property type="molecule type" value="Genomic_DNA"/>
</dbReference>
<dbReference type="InterPro" id="IPR005467">
    <property type="entry name" value="His_kinase_dom"/>
</dbReference>
<comment type="caution">
    <text evidence="13">The sequence shown here is derived from an EMBL/GenBank/DDBJ whole genome shotgun (WGS) entry which is preliminary data.</text>
</comment>
<feature type="active site" evidence="6">
    <location>
        <position position="132"/>
    </location>
</feature>
<dbReference type="GO" id="GO:0006935">
    <property type="term" value="P:chemotaxis"/>
    <property type="evidence" value="ECO:0007669"/>
    <property type="project" value="UniProtKB-UniRule"/>
</dbReference>
<dbReference type="Proteomes" id="UP000611723">
    <property type="component" value="Unassembled WGS sequence"/>
</dbReference>
<evidence type="ECO:0000256" key="3">
    <source>
        <dbReference type="ARBA" id="ARBA00022603"/>
    </source>
</evidence>
<dbReference type="Pfam" id="PF00512">
    <property type="entry name" value="HisKA"/>
    <property type="match status" value="1"/>
</dbReference>
<dbReference type="InterPro" id="IPR003661">
    <property type="entry name" value="HisK_dim/P_dom"/>
</dbReference>
<dbReference type="GO" id="GO:0032259">
    <property type="term" value="P:methylation"/>
    <property type="evidence" value="ECO:0007669"/>
    <property type="project" value="UniProtKB-KW"/>
</dbReference>
<feature type="domain" description="PAS" evidence="9">
    <location>
        <begin position="849"/>
        <end position="920"/>
    </location>
</feature>
<feature type="domain" description="CheR-type methyltransferase" evidence="12">
    <location>
        <begin position="207"/>
        <end position="470"/>
    </location>
</feature>
<dbReference type="CDD" id="cd00082">
    <property type="entry name" value="HisKA"/>
    <property type="match status" value="1"/>
</dbReference>
<dbReference type="InterPro" id="IPR000700">
    <property type="entry name" value="PAS-assoc_C"/>
</dbReference>
<dbReference type="InterPro" id="IPR036890">
    <property type="entry name" value="HATPase_C_sf"/>
</dbReference>
<keyword evidence="6" id="KW-0145">Chemotaxis</keyword>
<dbReference type="GO" id="GO:0000156">
    <property type="term" value="F:phosphorelay response regulator activity"/>
    <property type="evidence" value="ECO:0007669"/>
    <property type="project" value="InterPro"/>
</dbReference>
<sequence length="1337" mass="151818">MNNNSIPVIGIGASAGGLEPLEELFTNIDNSAGFAYVVIQHLAPNHKSLMDELLSRHTVLPIHVMENDMKLEANHIYLNPPKKFVTIKGNIIKLNDKADKELSFPITTFFQSLAEEKGENCASVVLSGTGSDGSEGIKSIKERGGLVLVQDPATAKFDGMPKNAIYTGAVDKVCKVEDIPTHLTLFFDTLKLLQPNNKSTIEDNSLLEKIIHELKIQTGMDFSEYKNSTIYRRTVRRMGLLNLQSLNEYYDYLLNTSDEGHLLSKELLIGVTRFFRDIQAFNKIKEHVIPQIVANNASTRQIRVWVTACSTGEEAYSIAILLKDYLKKNQLQYDVTIFATDLDKEAIKMASTRSFPENISTEIDKDLLRSYFIAQNQGYRIAKEIRDMIVFSVHNLIQDPPFSKIDLLSCRNFLIYLNPNIQQKLFSLFRYTIKFDGFLFLGSSESLGPMEKYFSEFDIKNKIFVNKSNVKVLAPQNKKKQLEPIRGKSFREEPSALGYSQSTMQSPRKKIENIQAFLIQQFVPDSVAYTPEFDLFHTTGNVTEWLRLPIGEISANLLKMLPEEWRMSFELASNKALSSLQSINLKNIVVPKSLVNSYKSSKINIHISPIVFPNESPLLIASFQVINKSSPSMEQAALELDMASNEKIDLLEHELQMNKENLQSTVEELESSNEELQATNEELQSSNEELESVNEELYTVNAEFQEKVAELSDQNNDLNNLLLSTNIAILFLDNELNIRKYTPAIKEILNLLPSDVGRHISHFRGHVDLEGFIDKVEKVYKTLAPFETIIKDLNGKHYVMHITPFRTFKNEINGIVISFVDITAYQTVSNELRLSENAMAKINVKYEEKSELFELIANNATDLINIHDKEGIIEYISPSAYEIVGYEPHQLVGRNFFEEIKDESHRQLIADTFQKVKKSKNVGLIQFKVRHKKGYDVWLETRFRPISDEKGNIIKILSNSSDITKRKHNEEELIKLSTIAKQTSNVVVITDIEGKITFVNAAFEKLTGYTEVEVLGKKPGSILQGEESDKITIQLMRDALKKLESFGVEIINYTKEGHKYWMLIYCEPMYNEQGEHIGFFSLQNDNSQQREFDEHVNKLNSLLQQRNKALGEVNKTLEEFAYVASHDLKEPARNVRGMMELIKKRSADKLDDVTIEYIDVAIKASDKMNKLIESLLQFSRSGILAETKSKVNLIEAIDDVKIALGQSIKETKANITLDTKVENIVAYPILFSRLLQNLISNAIKYKSESIPIINISCLSEENEWIFSISDNGIGIKERDFQNIFKIFNILNPKANSDSNGIGLSVCKKIVETHLGQISVNSVFGKGTTFQFSINKNL</sequence>
<evidence type="ECO:0000256" key="1">
    <source>
        <dbReference type="ARBA" id="ARBA00000085"/>
    </source>
</evidence>
<keyword evidence="3" id="KW-0489">Methyltransferase</keyword>
<feature type="domain" description="CheB-type methylesterase" evidence="11">
    <location>
        <begin position="2"/>
        <end position="190"/>
    </location>
</feature>
<dbReference type="Gene3D" id="1.10.155.10">
    <property type="entry name" value="Chemotaxis receptor methyltransferase CheR, N-terminal domain"/>
    <property type="match status" value="1"/>
</dbReference>
<dbReference type="InterPro" id="IPR000014">
    <property type="entry name" value="PAS"/>
</dbReference>
<dbReference type="GO" id="GO:0005737">
    <property type="term" value="C:cytoplasm"/>
    <property type="evidence" value="ECO:0007669"/>
    <property type="project" value="InterPro"/>
</dbReference>
<dbReference type="InterPro" id="IPR000673">
    <property type="entry name" value="Sig_transdc_resp-reg_Me-estase"/>
</dbReference>
<dbReference type="PROSITE" id="PS50123">
    <property type="entry name" value="CHER"/>
    <property type="match status" value="1"/>
</dbReference>
<dbReference type="Gene3D" id="3.30.565.10">
    <property type="entry name" value="Histidine kinase-like ATPase, C-terminal domain"/>
    <property type="match status" value="1"/>
</dbReference>
<dbReference type="SUPFAM" id="SSF55874">
    <property type="entry name" value="ATPase domain of HSP90 chaperone/DNA topoisomerase II/histidine kinase"/>
    <property type="match status" value="1"/>
</dbReference>
<dbReference type="InterPro" id="IPR035965">
    <property type="entry name" value="PAS-like_dom_sf"/>
</dbReference>
<dbReference type="PROSITE" id="PS50109">
    <property type="entry name" value="HIS_KIN"/>
    <property type="match status" value="1"/>
</dbReference>
<dbReference type="InterPro" id="IPR022642">
    <property type="entry name" value="CheR_C"/>
</dbReference>
<feature type="domain" description="PAC" evidence="10">
    <location>
        <begin position="923"/>
        <end position="975"/>
    </location>
</feature>
<dbReference type="SMART" id="SM00086">
    <property type="entry name" value="PAC"/>
    <property type="match status" value="3"/>
</dbReference>
<dbReference type="GO" id="GO:0000155">
    <property type="term" value="F:phosphorelay sensor kinase activity"/>
    <property type="evidence" value="ECO:0007669"/>
    <property type="project" value="InterPro"/>
</dbReference>
<organism evidence="13 14">
    <name type="scientific">Marivirga aurantiaca</name>
    <dbReference type="NCBI Taxonomy" id="2802615"/>
    <lineage>
        <taxon>Bacteria</taxon>
        <taxon>Pseudomonadati</taxon>
        <taxon>Bacteroidota</taxon>
        <taxon>Cytophagia</taxon>
        <taxon>Cytophagales</taxon>
        <taxon>Marivirgaceae</taxon>
        <taxon>Marivirga</taxon>
    </lineage>
</organism>
<dbReference type="SUPFAM" id="SSF47384">
    <property type="entry name" value="Homodimeric domain of signal transducing histidine kinase"/>
    <property type="match status" value="1"/>
</dbReference>
<evidence type="ECO:0000313" key="13">
    <source>
        <dbReference type="EMBL" id="MBK6264140.1"/>
    </source>
</evidence>
<keyword evidence="6" id="KW-0378">Hydrolase</keyword>
<dbReference type="Gene3D" id="1.10.287.130">
    <property type="match status" value="1"/>
</dbReference>
<feature type="coiled-coil region" evidence="7">
    <location>
        <begin position="648"/>
        <end position="721"/>
    </location>
</feature>
<gene>
    <name evidence="13" type="ORF">JKA74_03745</name>
</gene>
<keyword evidence="5" id="KW-0949">S-adenosyl-L-methionine</keyword>
<feature type="domain" description="PAC" evidence="10">
    <location>
        <begin position="1044"/>
        <end position="1098"/>
    </location>
</feature>
<dbReference type="SMART" id="SM00387">
    <property type="entry name" value="HATPase_c"/>
    <property type="match status" value="1"/>
</dbReference>
<dbReference type="PROSITE" id="PS50113">
    <property type="entry name" value="PAC"/>
    <property type="match status" value="2"/>
</dbReference>
<dbReference type="SUPFAM" id="SSF47757">
    <property type="entry name" value="Chemotaxis receptor methyltransferase CheR, N-terminal domain"/>
    <property type="match status" value="1"/>
</dbReference>
<protein>
    <submittedName>
        <fullName evidence="13">PAS domain S-box protein</fullName>
    </submittedName>
</protein>
<dbReference type="PRINTS" id="PR00996">
    <property type="entry name" value="CHERMTFRASE"/>
</dbReference>
<dbReference type="InterPro" id="IPR001610">
    <property type="entry name" value="PAC"/>
</dbReference>
<keyword evidence="14" id="KW-1185">Reference proteome</keyword>
<dbReference type="InterPro" id="IPR003594">
    <property type="entry name" value="HATPase_dom"/>
</dbReference>
<dbReference type="SMART" id="SM00138">
    <property type="entry name" value="MeTrc"/>
    <property type="match status" value="1"/>
</dbReference>
<evidence type="ECO:0000259" key="9">
    <source>
        <dbReference type="PROSITE" id="PS50112"/>
    </source>
</evidence>
<dbReference type="InterPro" id="IPR029063">
    <property type="entry name" value="SAM-dependent_MTases_sf"/>
</dbReference>
<dbReference type="GO" id="GO:0008984">
    <property type="term" value="F:protein-glutamate methylesterase activity"/>
    <property type="evidence" value="ECO:0007669"/>
    <property type="project" value="InterPro"/>
</dbReference>
<dbReference type="Pfam" id="PF13426">
    <property type="entry name" value="PAS_9"/>
    <property type="match status" value="2"/>
</dbReference>
<keyword evidence="4" id="KW-0808">Transferase</keyword>
<dbReference type="CDD" id="cd00130">
    <property type="entry name" value="PAS"/>
    <property type="match status" value="2"/>
</dbReference>
<dbReference type="SUPFAM" id="SSF55785">
    <property type="entry name" value="PYP-like sensor domain (PAS domain)"/>
    <property type="match status" value="3"/>
</dbReference>
<dbReference type="PANTHER" id="PTHR24422:SF27">
    <property type="entry name" value="PROTEIN-GLUTAMATE O-METHYLTRANSFERASE"/>
    <property type="match status" value="1"/>
</dbReference>
<dbReference type="InterPro" id="IPR050903">
    <property type="entry name" value="Bact_Chemotaxis_MeTrfase"/>
</dbReference>
<dbReference type="Pfam" id="PF02518">
    <property type="entry name" value="HATPase_c"/>
    <property type="match status" value="1"/>
</dbReference>
<dbReference type="Gene3D" id="3.30.450.20">
    <property type="entry name" value="PAS domain"/>
    <property type="match status" value="3"/>
</dbReference>
<evidence type="ECO:0000256" key="4">
    <source>
        <dbReference type="ARBA" id="ARBA00022679"/>
    </source>
</evidence>
<evidence type="ECO:0000259" key="12">
    <source>
        <dbReference type="PROSITE" id="PS50123"/>
    </source>
</evidence>
<dbReference type="Gene3D" id="3.40.50.180">
    <property type="entry name" value="Methylesterase CheB, C-terminal domain"/>
    <property type="match status" value="1"/>
</dbReference>
<evidence type="ECO:0000259" key="11">
    <source>
        <dbReference type="PROSITE" id="PS50122"/>
    </source>
</evidence>
<dbReference type="GO" id="GO:0008983">
    <property type="term" value="F:protein-glutamate O-methyltransferase activity"/>
    <property type="evidence" value="ECO:0007669"/>
    <property type="project" value="UniProtKB-EC"/>
</dbReference>
<dbReference type="Pfam" id="PF13596">
    <property type="entry name" value="PAS_10"/>
    <property type="match status" value="1"/>
</dbReference>
<dbReference type="InterPro" id="IPR000780">
    <property type="entry name" value="CheR_MeTrfase"/>
</dbReference>
<dbReference type="SUPFAM" id="SSF53335">
    <property type="entry name" value="S-adenosyl-L-methionine-dependent methyltransferases"/>
    <property type="match status" value="1"/>
</dbReference>
<feature type="active site" evidence="6">
    <location>
        <position position="14"/>
    </location>
</feature>
<dbReference type="PANTHER" id="PTHR24422">
    <property type="entry name" value="CHEMOTAXIS PROTEIN METHYLTRANSFERASE"/>
    <property type="match status" value="1"/>
</dbReference>
<evidence type="ECO:0000259" key="10">
    <source>
        <dbReference type="PROSITE" id="PS50113"/>
    </source>
</evidence>
<dbReference type="Gene3D" id="3.40.50.150">
    <property type="entry name" value="Vaccinia Virus protein VP39"/>
    <property type="match status" value="1"/>
</dbReference>
<dbReference type="PROSITE" id="PS50112">
    <property type="entry name" value="PAS"/>
    <property type="match status" value="2"/>
</dbReference>
<dbReference type="Pfam" id="PF03705">
    <property type="entry name" value="CheR_N"/>
    <property type="match status" value="1"/>
</dbReference>
<comment type="catalytic activity">
    <reaction evidence="1">
        <text>ATP + protein L-histidine = ADP + protein N-phospho-L-histidine.</text>
        <dbReference type="EC" id="2.7.13.3"/>
    </reaction>
</comment>
<dbReference type="InterPro" id="IPR036804">
    <property type="entry name" value="CheR_N_sf"/>
</dbReference>